<dbReference type="Proteomes" id="UP000241394">
    <property type="component" value="Chromosome LG13"/>
</dbReference>
<evidence type="ECO:0000313" key="5">
    <source>
        <dbReference type="EMBL" id="PSS13954.1"/>
    </source>
</evidence>
<dbReference type="InterPro" id="IPR003604">
    <property type="entry name" value="Matrin/U1-like-C_Znf_C2H2"/>
</dbReference>
<dbReference type="SMART" id="SM00355">
    <property type="entry name" value="ZnF_C2H2"/>
    <property type="match status" value="2"/>
</dbReference>
<dbReference type="OMA" id="IAMWITQ"/>
<organism evidence="5 6">
    <name type="scientific">Actinidia chinensis var. chinensis</name>
    <name type="common">Chinese soft-hair kiwi</name>
    <dbReference type="NCBI Taxonomy" id="1590841"/>
    <lineage>
        <taxon>Eukaryota</taxon>
        <taxon>Viridiplantae</taxon>
        <taxon>Streptophyta</taxon>
        <taxon>Embryophyta</taxon>
        <taxon>Tracheophyta</taxon>
        <taxon>Spermatophyta</taxon>
        <taxon>Magnoliopsida</taxon>
        <taxon>eudicotyledons</taxon>
        <taxon>Gunneridae</taxon>
        <taxon>Pentapetalae</taxon>
        <taxon>asterids</taxon>
        <taxon>Ericales</taxon>
        <taxon>Actinidiaceae</taxon>
        <taxon>Actinidia</taxon>
    </lineage>
</organism>
<feature type="domain" description="U1-type" evidence="4">
    <location>
        <begin position="346"/>
        <end position="380"/>
    </location>
</feature>
<dbReference type="PANTHER" id="PTHR47487">
    <property type="entry name" value="OS06G0651300 PROTEIN-RELATED"/>
    <property type="match status" value="1"/>
</dbReference>
<feature type="compositionally biased region" description="Basic and acidic residues" evidence="2">
    <location>
        <begin position="391"/>
        <end position="406"/>
    </location>
</feature>
<evidence type="ECO:0000256" key="1">
    <source>
        <dbReference type="SAM" id="Coils"/>
    </source>
</evidence>
<dbReference type="SMART" id="SM00451">
    <property type="entry name" value="ZnF_U1"/>
    <property type="match status" value="2"/>
</dbReference>
<feature type="coiled-coil region" evidence="1">
    <location>
        <begin position="62"/>
        <end position="100"/>
    </location>
</feature>
<dbReference type="STRING" id="1590841.A0A2R6QS54"/>
<dbReference type="Gene3D" id="3.30.160.60">
    <property type="entry name" value="Classic Zinc Finger"/>
    <property type="match status" value="2"/>
</dbReference>
<reference evidence="5 6" key="1">
    <citation type="submission" date="2017-07" db="EMBL/GenBank/DDBJ databases">
        <title>An improved, manually edited Actinidia chinensis var. chinensis (kiwifruit) genome highlights the challenges associated with draft genomes and gene prediction in plants.</title>
        <authorList>
            <person name="Pilkington S."/>
            <person name="Crowhurst R."/>
            <person name="Hilario E."/>
            <person name="Nardozza S."/>
            <person name="Fraser L."/>
            <person name="Peng Y."/>
            <person name="Gunaseelan K."/>
            <person name="Simpson R."/>
            <person name="Tahir J."/>
            <person name="Deroles S."/>
            <person name="Templeton K."/>
            <person name="Luo Z."/>
            <person name="Davy M."/>
            <person name="Cheng C."/>
            <person name="Mcneilage M."/>
            <person name="Scaglione D."/>
            <person name="Liu Y."/>
            <person name="Zhang Q."/>
            <person name="Datson P."/>
            <person name="De Silva N."/>
            <person name="Gardiner S."/>
            <person name="Bassett H."/>
            <person name="Chagne D."/>
            <person name="Mccallum J."/>
            <person name="Dzierzon H."/>
            <person name="Deng C."/>
            <person name="Wang Y.-Y."/>
            <person name="Barron N."/>
            <person name="Manako K."/>
            <person name="Bowen J."/>
            <person name="Foster T."/>
            <person name="Erridge Z."/>
            <person name="Tiffin H."/>
            <person name="Waite C."/>
            <person name="Davies K."/>
            <person name="Grierson E."/>
            <person name="Laing W."/>
            <person name="Kirk R."/>
            <person name="Chen X."/>
            <person name="Wood M."/>
            <person name="Montefiori M."/>
            <person name="Brummell D."/>
            <person name="Schwinn K."/>
            <person name="Catanach A."/>
            <person name="Fullerton C."/>
            <person name="Li D."/>
            <person name="Meiyalaghan S."/>
            <person name="Nieuwenhuizen N."/>
            <person name="Read N."/>
            <person name="Prakash R."/>
            <person name="Hunter D."/>
            <person name="Zhang H."/>
            <person name="Mckenzie M."/>
            <person name="Knabel M."/>
            <person name="Harris A."/>
            <person name="Allan A."/>
            <person name="Chen A."/>
            <person name="Janssen B."/>
            <person name="Plunkett B."/>
            <person name="Dwamena C."/>
            <person name="Voogd C."/>
            <person name="Leif D."/>
            <person name="Lafferty D."/>
            <person name="Souleyre E."/>
            <person name="Varkonyi-Gasic E."/>
            <person name="Gambi F."/>
            <person name="Hanley J."/>
            <person name="Yao J.-L."/>
            <person name="Cheung J."/>
            <person name="David K."/>
            <person name="Warren B."/>
            <person name="Marsh K."/>
            <person name="Snowden K."/>
            <person name="Lin-Wang K."/>
            <person name="Brian L."/>
            <person name="Martinez-Sanchez M."/>
            <person name="Wang M."/>
            <person name="Ileperuma N."/>
            <person name="Macnee N."/>
            <person name="Campin R."/>
            <person name="Mcatee P."/>
            <person name="Drummond R."/>
            <person name="Espley R."/>
            <person name="Ireland H."/>
            <person name="Wu R."/>
            <person name="Atkinson R."/>
            <person name="Karunairetnam S."/>
            <person name="Bulley S."/>
            <person name="Chunkath S."/>
            <person name="Hanley Z."/>
            <person name="Storey R."/>
            <person name="Thrimawithana A."/>
            <person name="Thomson S."/>
            <person name="David C."/>
            <person name="Testolin R."/>
        </authorList>
    </citation>
    <scope>NUCLEOTIDE SEQUENCE [LARGE SCALE GENOMIC DNA]</scope>
    <source>
        <strain evidence="6">cv. Red5</strain>
        <tissue evidence="5">Young leaf</tissue>
    </source>
</reference>
<dbReference type="SUPFAM" id="SSF57667">
    <property type="entry name" value="beta-beta-alpha zinc fingers"/>
    <property type="match status" value="2"/>
</dbReference>
<keyword evidence="1" id="KW-0175">Coiled coil</keyword>
<dbReference type="GO" id="GO:0003676">
    <property type="term" value="F:nucleic acid binding"/>
    <property type="evidence" value="ECO:0007669"/>
    <property type="project" value="InterPro"/>
</dbReference>
<dbReference type="Pfam" id="PF12874">
    <property type="entry name" value="zf-met"/>
    <property type="match status" value="2"/>
</dbReference>
<dbReference type="EMBL" id="NKQK01000013">
    <property type="protein sequence ID" value="PSS13954.1"/>
    <property type="molecule type" value="Genomic_DNA"/>
</dbReference>
<feature type="region of interest" description="Disordered" evidence="2">
    <location>
        <begin position="389"/>
        <end position="430"/>
    </location>
</feature>
<protein>
    <submittedName>
        <fullName evidence="5">Zinc finger protein like</fullName>
    </submittedName>
</protein>
<evidence type="ECO:0000256" key="2">
    <source>
        <dbReference type="SAM" id="MobiDB-lite"/>
    </source>
</evidence>
<reference evidence="6" key="2">
    <citation type="journal article" date="2018" name="BMC Genomics">
        <title>A manually annotated Actinidia chinensis var. chinensis (kiwifruit) genome highlights the challenges associated with draft genomes and gene prediction in plants.</title>
        <authorList>
            <person name="Pilkington S.M."/>
            <person name="Crowhurst R."/>
            <person name="Hilario E."/>
            <person name="Nardozza S."/>
            <person name="Fraser L."/>
            <person name="Peng Y."/>
            <person name="Gunaseelan K."/>
            <person name="Simpson R."/>
            <person name="Tahir J."/>
            <person name="Deroles S.C."/>
            <person name="Templeton K."/>
            <person name="Luo Z."/>
            <person name="Davy M."/>
            <person name="Cheng C."/>
            <person name="McNeilage M."/>
            <person name="Scaglione D."/>
            <person name="Liu Y."/>
            <person name="Zhang Q."/>
            <person name="Datson P."/>
            <person name="De Silva N."/>
            <person name="Gardiner S.E."/>
            <person name="Bassett H."/>
            <person name="Chagne D."/>
            <person name="McCallum J."/>
            <person name="Dzierzon H."/>
            <person name="Deng C."/>
            <person name="Wang Y.Y."/>
            <person name="Barron L."/>
            <person name="Manako K."/>
            <person name="Bowen J."/>
            <person name="Foster T.M."/>
            <person name="Erridge Z.A."/>
            <person name="Tiffin H."/>
            <person name="Waite C.N."/>
            <person name="Davies K.M."/>
            <person name="Grierson E.P."/>
            <person name="Laing W.A."/>
            <person name="Kirk R."/>
            <person name="Chen X."/>
            <person name="Wood M."/>
            <person name="Montefiori M."/>
            <person name="Brummell D.A."/>
            <person name="Schwinn K.E."/>
            <person name="Catanach A."/>
            <person name="Fullerton C."/>
            <person name="Li D."/>
            <person name="Meiyalaghan S."/>
            <person name="Nieuwenhuizen N."/>
            <person name="Read N."/>
            <person name="Prakash R."/>
            <person name="Hunter D."/>
            <person name="Zhang H."/>
            <person name="McKenzie M."/>
            <person name="Knabel M."/>
            <person name="Harris A."/>
            <person name="Allan A.C."/>
            <person name="Gleave A."/>
            <person name="Chen A."/>
            <person name="Janssen B.J."/>
            <person name="Plunkett B."/>
            <person name="Ampomah-Dwamena C."/>
            <person name="Voogd C."/>
            <person name="Leif D."/>
            <person name="Lafferty D."/>
            <person name="Souleyre E.J.F."/>
            <person name="Varkonyi-Gasic E."/>
            <person name="Gambi F."/>
            <person name="Hanley J."/>
            <person name="Yao J.L."/>
            <person name="Cheung J."/>
            <person name="David K.M."/>
            <person name="Warren B."/>
            <person name="Marsh K."/>
            <person name="Snowden K.C."/>
            <person name="Lin-Wang K."/>
            <person name="Brian L."/>
            <person name="Martinez-Sanchez M."/>
            <person name="Wang M."/>
            <person name="Ileperuma N."/>
            <person name="Macnee N."/>
            <person name="Campin R."/>
            <person name="McAtee P."/>
            <person name="Drummond R.S.M."/>
            <person name="Espley R.V."/>
            <person name="Ireland H.S."/>
            <person name="Wu R."/>
            <person name="Atkinson R.G."/>
            <person name="Karunairetnam S."/>
            <person name="Bulley S."/>
            <person name="Chunkath S."/>
            <person name="Hanley Z."/>
            <person name="Storey R."/>
            <person name="Thrimawithana A.H."/>
            <person name="Thomson S."/>
            <person name="David C."/>
            <person name="Testolin R."/>
            <person name="Huang H."/>
            <person name="Hellens R.P."/>
            <person name="Schaffer R.J."/>
        </authorList>
    </citation>
    <scope>NUCLEOTIDE SEQUENCE [LARGE SCALE GENOMIC DNA]</scope>
    <source>
        <strain evidence="6">cv. Red5</strain>
    </source>
</reference>
<accession>A0A2R6QS54</accession>
<feature type="region of interest" description="Disordered" evidence="2">
    <location>
        <begin position="151"/>
        <end position="174"/>
    </location>
</feature>
<evidence type="ECO:0000259" key="4">
    <source>
        <dbReference type="SMART" id="SM00451"/>
    </source>
</evidence>
<feature type="domain" description="U1-type" evidence="4">
    <location>
        <begin position="221"/>
        <end position="255"/>
    </location>
</feature>
<dbReference type="Gramene" id="PSS13954">
    <property type="protein sequence ID" value="PSS13954"/>
    <property type="gene ID" value="CEY00_Acc14568"/>
</dbReference>
<evidence type="ECO:0000313" key="6">
    <source>
        <dbReference type="Proteomes" id="UP000241394"/>
    </source>
</evidence>
<feature type="domain" description="C2H2-type" evidence="3">
    <location>
        <begin position="349"/>
        <end position="373"/>
    </location>
</feature>
<dbReference type="PANTHER" id="PTHR47487:SF8">
    <property type="entry name" value="OS08G0270900 PROTEIN"/>
    <property type="match status" value="1"/>
</dbReference>
<proteinExistence type="predicted"/>
<feature type="domain" description="C2H2-type" evidence="3">
    <location>
        <begin position="224"/>
        <end position="248"/>
    </location>
</feature>
<evidence type="ECO:0000259" key="3">
    <source>
        <dbReference type="SMART" id="SM00355"/>
    </source>
</evidence>
<keyword evidence="6" id="KW-1185">Reference proteome</keyword>
<dbReference type="FunCoup" id="A0A2R6QS54">
    <property type="interactions" value="6"/>
</dbReference>
<dbReference type="AlphaFoldDB" id="A0A2R6QS54"/>
<sequence length="492" mass="56022">MESKFQAIDGQSPPYIPSSSSMSYFTEQAIRAGYSGPNFGRASEFLRNPSDVREAIQRELEKERIREEIIAAEIARKRMLEEEVRREMMLEREMALLRADRLSLFSGSSSLFEPRFSRLNQSEGRSLEERLALSLEQRLGYQGRPAIGGFETMPFQRSSEPKITEVKSPSEVSKEKEKEKEKIIFLAKPETNLSGAKRKAVTPPMAGASDLPLIGSKKKSKEEWSCAICQVSATSEHGLNEHLQGKKHKSREAGLRAQRTGKNYEIGLFPKKTKPIKLVELSENQNSQQEEKLEGEVLLHKKSITEDVKSNNELAMRAIQDTHYSKTKNGDSFQKTQENVDEKKNRFKFWCEMCQVGAFSEKVLNKHRKGKKHMGRLLVLDRIGGSVRAAQVKESHRKESNPEVDGRKRRNTGQCRPNCRWRGSGKSRGSRRGCGWRCRRLIDNVASHGKFWFGCKREPSSSRLTSQIYISGCIILFMDLLGSSRFVECAKH</sequence>
<dbReference type="InterPro" id="IPR036236">
    <property type="entry name" value="Znf_C2H2_sf"/>
</dbReference>
<dbReference type="InterPro" id="IPR013087">
    <property type="entry name" value="Znf_C2H2_type"/>
</dbReference>
<dbReference type="GO" id="GO:0008270">
    <property type="term" value="F:zinc ion binding"/>
    <property type="evidence" value="ECO:0007669"/>
    <property type="project" value="InterPro"/>
</dbReference>
<comment type="caution">
    <text evidence="5">The sequence shown here is derived from an EMBL/GenBank/DDBJ whole genome shotgun (WGS) entry which is preliminary data.</text>
</comment>
<gene>
    <name evidence="5" type="ORF">CEY00_Acc14568</name>
</gene>
<dbReference type="InParanoid" id="A0A2R6QS54"/>
<name>A0A2R6QS54_ACTCC</name>
<dbReference type="OrthoDB" id="10009287at2759"/>